<protein>
    <recommendedName>
        <fullName evidence="4">Fe2OG dioxygenase domain-containing protein</fullName>
    </recommendedName>
</protein>
<accession>A0A8J2SX22</accession>
<organism evidence="2 3">
    <name type="scientific">Pelagomonas calceolata</name>
    <dbReference type="NCBI Taxonomy" id="35677"/>
    <lineage>
        <taxon>Eukaryota</taxon>
        <taxon>Sar</taxon>
        <taxon>Stramenopiles</taxon>
        <taxon>Ochrophyta</taxon>
        <taxon>Pelagophyceae</taxon>
        <taxon>Pelagomonadales</taxon>
        <taxon>Pelagomonadaceae</taxon>
        <taxon>Pelagomonas</taxon>
    </lineage>
</organism>
<sequence>MRTFRMHRNALIIAFAAMLASEVAAFSLVQPCSRLHCSRLAATDEEIAWMLDDSAWDEDDDEDDEAFDEQMRIRAAAEHESYASRTTPLAPATDAVDAVRTRGVALVEDALPDASLREALRSRILERRDAGAGLSAVLGERCDGGATTRFDIRLPYDDVVSEATTTLLRGPLAAALDALVGPEAQLWECAALVSEAGAPAQTVHGDTFWDSEPCLYTAFVALQDIDLERGPTLFFPGSHLSPDAQDDLEDDGPSVLDAFGAELGAMRAGACTLYDGRLLHAGQPNSKGTRVLFYVSFKAPGADGGLGNEAAHSIDAELFGRGLTLGDLILSV</sequence>
<dbReference type="Pfam" id="PF05721">
    <property type="entry name" value="PhyH"/>
    <property type="match status" value="1"/>
</dbReference>
<keyword evidence="1" id="KW-0732">Signal</keyword>
<dbReference type="AlphaFoldDB" id="A0A8J2SX22"/>
<reference evidence="2" key="1">
    <citation type="submission" date="2021-11" db="EMBL/GenBank/DDBJ databases">
        <authorList>
            <consortium name="Genoscope - CEA"/>
            <person name="William W."/>
        </authorList>
    </citation>
    <scope>NUCLEOTIDE SEQUENCE</scope>
</reference>
<feature type="chain" id="PRO_5035222959" description="Fe2OG dioxygenase domain-containing protein" evidence="1">
    <location>
        <begin position="26"/>
        <end position="332"/>
    </location>
</feature>
<dbReference type="PANTHER" id="PTHR37563">
    <property type="entry name" value="PHYTANOYL-COA DIOXYGENASE FAMILY PROTEIN (AFU_ORTHOLOGUE AFUA_2G03330)"/>
    <property type="match status" value="1"/>
</dbReference>
<feature type="signal peptide" evidence="1">
    <location>
        <begin position="1"/>
        <end position="25"/>
    </location>
</feature>
<name>A0A8J2SX22_9STRA</name>
<dbReference type="Proteomes" id="UP000789595">
    <property type="component" value="Unassembled WGS sequence"/>
</dbReference>
<evidence type="ECO:0000313" key="2">
    <source>
        <dbReference type="EMBL" id="CAH0376681.1"/>
    </source>
</evidence>
<dbReference type="PANTHER" id="PTHR37563:SF2">
    <property type="entry name" value="PHYTANOYL-COA DIOXYGENASE FAMILY PROTEIN (AFU_ORTHOLOGUE AFUA_2G03330)"/>
    <property type="match status" value="1"/>
</dbReference>
<dbReference type="Gene3D" id="2.60.120.620">
    <property type="entry name" value="q2cbj1_9rhob like domain"/>
    <property type="match status" value="1"/>
</dbReference>
<dbReference type="InterPro" id="IPR008775">
    <property type="entry name" value="Phytyl_CoA_dOase-like"/>
</dbReference>
<dbReference type="OrthoDB" id="406378at2759"/>
<proteinExistence type="predicted"/>
<gene>
    <name evidence="2" type="ORF">PECAL_5P12870</name>
</gene>
<dbReference type="InterPro" id="IPR051961">
    <property type="entry name" value="Fungal_Metabolite_Diox"/>
</dbReference>
<keyword evidence="3" id="KW-1185">Reference proteome</keyword>
<comment type="caution">
    <text evidence="2">The sequence shown here is derived from an EMBL/GenBank/DDBJ whole genome shotgun (WGS) entry which is preliminary data.</text>
</comment>
<evidence type="ECO:0008006" key="4">
    <source>
        <dbReference type="Google" id="ProtNLM"/>
    </source>
</evidence>
<evidence type="ECO:0000313" key="3">
    <source>
        <dbReference type="Proteomes" id="UP000789595"/>
    </source>
</evidence>
<dbReference type="SUPFAM" id="SSF51197">
    <property type="entry name" value="Clavaminate synthase-like"/>
    <property type="match status" value="1"/>
</dbReference>
<evidence type="ECO:0000256" key="1">
    <source>
        <dbReference type="SAM" id="SignalP"/>
    </source>
</evidence>
<dbReference type="EMBL" id="CAKKNE010000005">
    <property type="protein sequence ID" value="CAH0376681.1"/>
    <property type="molecule type" value="Genomic_DNA"/>
</dbReference>